<feature type="coiled-coil region" evidence="1">
    <location>
        <begin position="186"/>
        <end position="220"/>
    </location>
</feature>
<reference evidence="4" key="1">
    <citation type="submission" date="2016-01" db="EMBL/GenBank/DDBJ databases">
        <authorList>
            <person name="Mitreva M."/>
            <person name="Pepin K.H."/>
            <person name="Mihindukulasuriya K.A."/>
            <person name="Fulton R."/>
            <person name="Fronick C."/>
            <person name="O'Laughlin M."/>
            <person name="Miner T."/>
            <person name="Herter B."/>
            <person name="Rosa B.A."/>
            <person name="Cordes M."/>
            <person name="Tomlinson C."/>
            <person name="Wollam A."/>
            <person name="Palsikar V.B."/>
            <person name="Mardis E.R."/>
            <person name="Wilson R.K."/>
        </authorList>
    </citation>
    <scope>NUCLEOTIDE SEQUENCE [LARGE SCALE GENOMIC DNA]</scope>
    <source>
        <strain evidence="4">CMW8396</strain>
    </source>
</reference>
<dbReference type="PANTHER" id="PTHR32114">
    <property type="entry name" value="ABC TRANSPORTER ABCH.3"/>
    <property type="match status" value="1"/>
</dbReference>
<dbReference type="AlphaFoldDB" id="A0A133NC89"/>
<evidence type="ECO:0000313" key="3">
    <source>
        <dbReference type="EMBL" id="KXA13873.1"/>
    </source>
</evidence>
<dbReference type="SUPFAM" id="SSF52540">
    <property type="entry name" value="P-loop containing nucleoside triphosphate hydrolases"/>
    <property type="match status" value="1"/>
</dbReference>
<dbReference type="InterPro" id="IPR038729">
    <property type="entry name" value="Rad50/SbcC_AAA"/>
</dbReference>
<dbReference type="Gene3D" id="3.40.50.300">
    <property type="entry name" value="P-loop containing nucleotide triphosphate hydrolases"/>
    <property type="match status" value="2"/>
</dbReference>
<dbReference type="Pfam" id="PF13476">
    <property type="entry name" value="AAA_23"/>
    <property type="match status" value="1"/>
</dbReference>
<dbReference type="PATRIC" id="fig|134605.3.peg.1166"/>
<comment type="caution">
    <text evidence="3">The sequence shown here is derived from an EMBL/GenBank/DDBJ whole genome shotgun (WGS) entry which is preliminary data.</text>
</comment>
<organism evidence="3 4">
    <name type="scientific">Fusobacterium equinum</name>
    <dbReference type="NCBI Taxonomy" id="134605"/>
    <lineage>
        <taxon>Bacteria</taxon>
        <taxon>Fusobacteriati</taxon>
        <taxon>Fusobacteriota</taxon>
        <taxon>Fusobacteriia</taxon>
        <taxon>Fusobacteriales</taxon>
        <taxon>Fusobacteriaceae</taxon>
        <taxon>Fusobacterium</taxon>
    </lineage>
</organism>
<evidence type="ECO:0000313" key="4">
    <source>
        <dbReference type="Proteomes" id="UP000070617"/>
    </source>
</evidence>
<keyword evidence="1" id="KW-0175">Coiled coil</keyword>
<feature type="coiled-coil region" evidence="1">
    <location>
        <begin position="757"/>
        <end position="794"/>
    </location>
</feature>
<keyword evidence="4" id="KW-1185">Reference proteome</keyword>
<accession>A0A133NC89</accession>
<dbReference type="Proteomes" id="UP000070617">
    <property type="component" value="Unassembled WGS sequence"/>
</dbReference>
<evidence type="ECO:0000259" key="2">
    <source>
        <dbReference type="Pfam" id="PF13476"/>
    </source>
</evidence>
<dbReference type="STRING" id="134605.HMPREF3206_01182"/>
<evidence type="ECO:0000256" key="1">
    <source>
        <dbReference type="SAM" id="Coils"/>
    </source>
</evidence>
<dbReference type="PANTHER" id="PTHR32114:SF2">
    <property type="entry name" value="ABC TRANSPORTER ABCH.3"/>
    <property type="match status" value="1"/>
</dbReference>
<dbReference type="EMBL" id="LRPX01000058">
    <property type="protein sequence ID" value="KXA13873.1"/>
    <property type="molecule type" value="Genomic_DNA"/>
</dbReference>
<feature type="coiled-coil region" evidence="1">
    <location>
        <begin position="700"/>
        <end position="732"/>
    </location>
</feature>
<protein>
    <submittedName>
        <fullName evidence="3">RecF/RecN/SMC protein</fullName>
    </submittedName>
</protein>
<dbReference type="GO" id="GO:0006302">
    <property type="term" value="P:double-strand break repair"/>
    <property type="evidence" value="ECO:0007669"/>
    <property type="project" value="InterPro"/>
</dbReference>
<gene>
    <name evidence="3" type="ORF">HMPREF3206_01182</name>
</gene>
<dbReference type="GO" id="GO:0016887">
    <property type="term" value="F:ATP hydrolysis activity"/>
    <property type="evidence" value="ECO:0007669"/>
    <property type="project" value="InterPro"/>
</dbReference>
<feature type="coiled-coil region" evidence="1">
    <location>
        <begin position="495"/>
        <end position="644"/>
    </location>
</feature>
<feature type="domain" description="Rad50/SbcC-type AAA" evidence="2">
    <location>
        <begin position="7"/>
        <end position="239"/>
    </location>
</feature>
<sequence length="923" mass="111107">MRMQIKKVVLNNYRSHSHIEVAFSKGINLILGKNGRGKTSILEAIGLALFHMTDRTGKTKGKTFMKYGEKESSIFIEFLGNDGREYSIFHHYFLKKPKVSILKDMQTEEEYRDNIEEKLEELCGVKAEYRDIYENVIVAKQNDFINIFKETPENRARVFNKIFNTEIYNKLFIDLKGFVEQYLKEKEMLEVEENTLRLTLENKEERMEMLQQNEEKWKLYALKKEARLEEKQKIAKKIEQYEFIKREFETIKSKFSFQEQKIRQNKKELQERLVLAKKAKKARFLLEEHQESYQLYMELDKKIQEKKQEKNFLQKRREENQKLEEENRKLELLIKNNQIEEEVLQERITEQQVLLLDLETRIEEDQKQQKELQTSLARLQSFWKEIEISLEKQKKWEQENFNLQQKQSLQEKNHKQKTEELLKLNIVEIQSFLQEIQEDKAEIQGKKERIAVYQQNIEDYQFAMHTLGQKICPFLKETCENMKGHEVDSYFQGEIQKTKKLMETLQHEIKALEEKLKKEFVYRKQEASYQLLQKEVQELEKDILQTEILWKEILLEREREQYSFQTLLSQHNFASLEELQEKLRNLEDALLLLKIEEKEEEWKSLQKKQEILQERVEKLQKDRMSSLERQKQNILNIQEDLEEIWLEFLKEMESLETKMLSLQTSYRIYLENRKIADNLEEEKGKIRVLLLERDNLRISQREVNEKYRLLEKDLEQREQENWKDKLMEVERELLAVNEILGELGEKLKNDKQVLEKIVLQEEKIAGLSKKRNKIERKYKKAESLRKNIKEMGTQVSKNMLHYISEGASINFHKITGRSERIYWSNEEKDKYQVYLLGENRKIEYQLLSGGEQVSVAIAIRGTMAQYFSNSKFMILDEPTNNLDIEKRKLLAEYIGEILNHLEQSIIVTHDDSFREMAEKIIEL</sequence>
<dbReference type="InterPro" id="IPR027417">
    <property type="entry name" value="P-loop_NTPase"/>
</dbReference>
<proteinExistence type="predicted"/>
<name>A0A133NC89_9FUSO</name>
<feature type="coiled-coil region" evidence="1">
    <location>
        <begin position="259"/>
        <end position="375"/>
    </location>
</feature>
<feature type="coiled-coil region" evidence="1">
    <location>
        <begin position="429"/>
        <end position="456"/>
    </location>
</feature>